<dbReference type="Gene3D" id="3.40.980.10">
    <property type="entry name" value="MoaB/Mog-like domain"/>
    <property type="match status" value="1"/>
</dbReference>
<keyword evidence="1" id="KW-0479">Metal-binding</keyword>
<dbReference type="SUPFAM" id="SSF53218">
    <property type="entry name" value="Molybdenum cofactor biosynthesis proteins"/>
    <property type="match status" value="1"/>
</dbReference>
<accession>S0FXQ6</accession>
<sequence>MKYYEKDRAQSLPVEEAVGKILLHDITRIVPDLFKGPAFRKGHVITEADVDQLLDLGKQHVYVACLNGEIHENDAAQRIARAAAGKNIRLSDPKEGKVGFTAGISGLLKIDVAGLTQLNSVPEVICSTLHTHQTVTEGQELAGTRVIPLSIDETHVMAAEDVCKKFFPIIDIRPFAGVDVGLVVTGSEVFSGRINDGFGPVVQKKFEELGSRIMGKKIVSDDMDMTVAAIRQFVDDGAGFIAVTGGMSVDPDDLTPAAIRNAGGDVMFYGAPVLPGAMFMLAYIDDVPVIGLPGCVMYYRASIFDLVVPRLLAGEPVTRTDIIQMGHGGFCSSCKTCRYPRCSFGKN</sequence>
<gene>
    <name evidence="3" type="primary">mocA</name>
    <name evidence="3" type="ORF">Dpo_11c00960</name>
</gene>
<keyword evidence="1" id="KW-0460">Magnesium</keyword>
<dbReference type="Pfam" id="PF00994">
    <property type="entry name" value="MoCF_biosynth"/>
    <property type="match status" value="1"/>
</dbReference>
<dbReference type="InterPro" id="IPR038987">
    <property type="entry name" value="MoeA-like"/>
</dbReference>
<keyword evidence="4" id="KW-1185">Reference proteome</keyword>
<dbReference type="PANTHER" id="PTHR10192">
    <property type="entry name" value="MOLYBDOPTERIN BIOSYNTHESIS PROTEIN"/>
    <property type="match status" value="1"/>
</dbReference>
<comment type="pathway">
    <text evidence="1">Cofactor biosynthesis; molybdopterin biosynthesis.</text>
</comment>
<keyword evidence="1 3" id="KW-0808">Transferase</keyword>
<dbReference type="GO" id="GO:0061599">
    <property type="term" value="F:molybdopterin molybdotransferase activity"/>
    <property type="evidence" value="ECO:0007669"/>
    <property type="project" value="UniProtKB-UniRule"/>
</dbReference>
<name>S0FXQ6_9BACT</name>
<dbReference type="InterPro" id="IPR036425">
    <property type="entry name" value="MoaB/Mog-like_dom_sf"/>
</dbReference>
<comment type="similarity">
    <text evidence="1">Belongs to the MoeA family.</text>
</comment>
<dbReference type="GO" id="GO:0006777">
    <property type="term" value="P:Mo-molybdopterin cofactor biosynthetic process"/>
    <property type="evidence" value="ECO:0007669"/>
    <property type="project" value="UniProtKB-UniRule"/>
</dbReference>
<dbReference type="PATRIC" id="fig|1286635.3.peg.4119"/>
<comment type="cofactor">
    <cofactor evidence="1">
        <name>Mg(2+)</name>
        <dbReference type="ChEBI" id="CHEBI:18420"/>
    </cofactor>
</comment>
<dbReference type="OrthoDB" id="9767940at2"/>
<evidence type="ECO:0000313" key="4">
    <source>
        <dbReference type="Proteomes" id="UP000014216"/>
    </source>
</evidence>
<protein>
    <recommendedName>
        <fullName evidence="1">Molybdopterin molybdenumtransferase</fullName>
        <ecNumber evidence="1">2.10.1.1</ecNumber>
    </recommendedName>
</protein>
<evidence type="ECO:0000256" key="1">
    <source>
        <dbReference type="RuleBase" id="RU365090"/>
    </source>
</evidence>
<evidence type="ECO:0000313" key="3">
    <source>
        <dbReference type="EMBL" id="EMS77954.1"/>
    </source>
</evidence>
<dbReference type="GO" id="GO:0046872">
    <property type="term" value="F:metal ion binding"/>
    <property type="evidence" value="ECO:0007669"/>
    <property type="project" value="UniProtKB-UniRule"/>
</dbReference>
<evidence type="ECO:0000259" key="2">
    <source>
        <dbReference type="SMART" id="SM00852"/>
    </source>
</evidence>
<dbReference type="InterPro" id="IPR001453">
    <property type="entry name" value="MoaB/Mog_dom"/>
</dbReference>
<reference evidence="3 4" key="1">
    <citation type="journal article" date="2013" name="Genome Announc.">
        <title>Draft Genome Sequence of Desulfotignum phosphitoxidans DSM 13687 Strain FiPS-3.</title>
        <authorList>
            <person name="Poehlein A."/>
            <person name="Daniel R."/>
            <person name="Simeonova D.D."/>
        </authorList>
    </citation>
    <scope>NUCLEOTIDE SEQUENCE [LARGE SCALE GENOMIC DNA]</scope>
    <source>
        <strain evidence="3 4">DSM 13687</strain>
    </source>
</reference>
<proteinExistence type="inferred from homology"/>
<dbReference type="UniPathway" id="UPA00344"/>
<comment type="caution">
    <text evidence="3">The sequence shown here is derived from an EMBL/GenBank/DDBJ whole genome shotgun (WGS) entry which is preliminary data.</text>
</comment>
<keyword evidence="3" id="KW-0548">Nucleotidyltransferase</keyword>
<dbReference type="GO" id="GO:0016779">
    <property type="term" value="F:nucleotidyltransferase activity"/>
    <property type="evidence" value="ECO:0007669"/>
    <property type="project" value="UniProtKB-KW"/>
</dbReference>
<dbReference type="GO" id="GO:0005829">
    <property type="term" value="C:cytosol"/>
    <property type="evidence" value="ECO:0007669"/>
    <property type="project" value="TreeGrafter"/>
</dbReference>
<dbReference type="EMBL" id="APJX01000011">
    <property type="protein sequence ID" value="EMS77954.1"/>
    <property type="molecule type" value="Genomic_DNA"/>
</dbReference>
<dbReference type="RefSeq" id="WP_006968100.1">
    <property type="nucleotide sequence ID" value="NZ_APJX01000011.1"/>
</dbReference>
<dbReference type="SMART" id="SM00852">
    <property type="entry name" value="MoCF_biosynth"/>
    <property type="match status" value="1"/>
</dbReference>
<dbReference type="AlphaFoldDB" id="S0FXQ6"/>
<dbReference type="CDD" id="cd03522">
    <property type="entry name" value="MoeA_like"/>
    <property type="match status" value="1"/>
</dbReference>
<keyword evidence="1" id="KW-0500">Molybdenum</keyword>
<dbReference type="EC" id="2.10.1.1" evidence="1"/>
<comment type="catalytic activity">
    <reaction evidence="1">
        <text>adenylyl-molybdopterin + molybdate = Mo-molybdopterin + AMP + H(+)</text>
        <dbReference type="Rhea" id="RHEA:35047"/>
        <dbReference type="ChEBI" id="CHEBI:15378"/>
        <dbReference type="ChEBI" id="CHEBI:36264"/>
        <dbReference type="ChEBI" id="CHEBI:62727"/>
        <dbReference type="ChEBI" id="CHEBI:71302"/>
        <dbReference type="ChEBI" id="CHEBI:456215"/>
    </reaction>
</comment>
<dbReference type="PANTHER" id="PTHR10192:SF28">
    <property type="entry name" value="MOLYBDOPTERIN MOLYBDENUMTRANSFERASE"/>
    <property type="match status" value="1"/>
</dbReference>
<dbReference type="Proteomes" id="UP000014216">
    <property type="component" value="Unassembled WGS sequence"/>
</dbReference>
<feature type="domain" description="MoaB/Mog" evidence="2">
    <location>
        <begin position="181"/>
        <end position="313"/>
    </location>
</feature>
<organism evidence="3 4">
    <name type="scientific">Desulfotignum phosphitoxidans DSM 13687</name>
    <dbReference type="NCBI Taxonomy" id="1286635"/>
    <lineage>
        <taxon>Bacteria</taxon>
        <taxon>Pseudomonadati</taxon>
        <taxon>Thermodesulfobacteriota</taxon>
        <taxon>Desulfobacteria</taxon>
        <taxon>Desulfobacterales</taxon>
        <taxon>Desulfobacteraceae</taxon>
        <taxon>Desulfotignum</taxon>
    </lineage>
</organism>
<keyword evidence="1" id="KW-0501">Molybdenum cofactor biosynthesis</keyword>
<comment type="function">
    <text evidence="1">Catalyzes the insertion of molybdate into adenylated molybdopterin with the concomitant release of AMP.</text>
</comment>